<evidence type="ECO:0000256" key="2">
    <source>
        <dbReference type="ARBA" id="ARBA00022448"/>
    </source>
</evidence>
<keyword evidence="3 8" id="KW-0509">mRNA transport</keyword>
<dbReference type="Pfam" id="PF05172">
    <property type="entry name" value="RRM_Nup35"/>
    <property type="match status" value="1"/>
</dbReference>
<keyword evidence="6 8" id="KW-0906">Nuclear pore complex</keyword>
<dbReference type="GO" id="GO:0003676">
    <property type="term" value="F:nucleic acid binding"/>
    <property type="evidence" value="ECO:0007669"/>
    <property type="project" value="InterPro"/>
</dbReference>
<evidence type="ECO:0000256" key="5">
    <source>
        <dbReference type="ARBA" id="ARBA00023010"/>
    </source>
</evidence>
<dbReference type="PANTHER" id="PTHR21527:SF6">
    <property type="entry name" value="NUCLEOPORIN NUP35"/>
    <property type="match status" value="1"/>
</dbReference>
<evidence type="ECO:0000256" key="4">
    <source>
        <dbReference type="ARBA" id="ARBA00022927"/>
    </source>
</evidence>
<evidence type="ECO:0000256" key="3">
    <source>
        <dbReference type="ARBA" id="ARBA00022816"/>
    </source>
</evidence>
<organism evidence="10 11">
    <name type="scientific">Choanephora cucurbitarum</name>
    <dbReference type="NCBI Taxonomy" id="101091"/>
    <lineage>
        <taxon>Eukaryota</taxon>
        <taxon>Fungi</taxon>
        <taxon>Fungi incertae sedis</taxon>
        <taxon>Mucoromycota</taxon>
        <taxon>Mucoromycotina</taxon>
        <taxon>Mucoromycetes</taxon>
        <taxon>Mucorales</taxon>
        <taxon>Mucorineae</taxon>
        <taxon>Choanephoraceae</taxon>
        <taxon>Choanephoroideae</taxon>
        <taxon>Choanephora</taxon>
    </lineage>
</organism>
<name>A0A1C7NIA6_9FUNG</name>
<dbReference type="InterPro" id="IPR012677">
    <property type="entry name" value="Nucleotide-bd_a/b_plait_sf"/>
</dbReference>
<dbReference type="InterPro" id="IPR007846">
    <property type="entry name" value="RRM_NUP35_dom"/>
</dbReference>
<dbReference type="InParanoid" id="A0A1C7NIA6"/>
<evidence type="ECO:0000256" key="6">
    <source>
        <dbReference type="ARBA" id="ARBA00023132"/>
    </source>
</evidence>
<dbReference type="Gene3D" id="3.30.70.330">
    <property type="match status" value="1"/>
</dbReference>
<reference evidence="10 11" key="1">
    <citation type="submission" date="2016-03" db="EMBL/GenBank/DDBJ databases">
        <title>Choanephora cucurbitarum.</title>
        <authorList>
            <person name="Min B."/>
            <person name="Park H."/>
            <person name="Park J.-H."/>
            <person name="Shin H.-D."/>
            <person name="Choi I.-G."/>
        </authorList>
    </citation>
    <scope>NUCLEOTIDE SEQUENCE [LARGE SCALE GENOMIC DNA]</scope>
    <source>
        <strain evidence="10 11">KUS-F28377</strain>
    </source>
</reference>
<dbReference type="OrthoDB" id="1733656at2759"/>
<keyword evidence="2 8" id="KW-0813">Transport</keyword>
<dbReference type="SUPFAM" id="SSF54928">
    <property type="entry name" value="RNA-binding domain, RBD"/>
    <property type="match status" value="1"/>
</dbReference>
<keyword evidence="7 8" id="KW-0539">Nucleus</keyword>
<evidence type="ECO:0000259" key="9">
    <source>
        <dbReference type="PROSITE" id="PS51472"/>
    </source>
</evidence>
<dbReference type="EMBL" id="LUGH01000134">
    <property type="protein sequence ID" value="OBZ88748.1"/>
    <property type="molecule type" value="Genomic_DNA"/>
</dbReference>
<comment type="caution">
    <text evidence="10">The sequence shown here is derived from an EMBL/GenBank/DDBJ whole genome shotgun (WGS) entry which is preliminary data.</text>
</comment>
<dbReference type="Proteomes" id="UP000093000">
    <property type="component" value="Unassembled WGS sequence"/>
</dbReference>
<dbReference type="PROSITE" id="PS51472">
    <property type="entry name" value="RRM_NUP35"/>
    <property type="match status" value="1"/>
</dbReference>
<dbReference type="GO" id="GO:0044613">
    <property type="term" value="C:nuclear pore central transport channel"/>
    <property type="evidence" value="ECO:0007669"/>
    <property type="project" value="TreeGrafter"/>
</dbReference>
<keyword evidence="5" id="KW-0811">Translocation</keyword>
<keyword evidence="4" id="KW-0653">Protein transport</keyword>
<dbReference type="STRING" id="101091.A0A1C7NIA6"/>
<dbReference type="GO" id="GO:0006999">
    <property type="term" value="P:nuclear pore organization"/>
    <property type="evidence" value="ECO:0007669"/>
    <property type="project" value="TreeGrafter"/>
</dbReference>
<evidence type="ECO:0000313" key="11">
    <source>
        <dbReference type="Proteomes" id="UP000093000"/>
    </source>
</evidence>
<dbReference type="PANTHER" id="PTHR21527">
    <property type="entry name" value="NUCLEOPORIN NUP35"/>
    <property type="match status" value="1"/>
</dbReference>
<dbReference type="InterPro" id="IPR035979">
    <property type="entry name" value="RBD_domain_sf"/>
</dbReference>
<proteinExistence type="predicted"/>
<feature type="domain" description="RRM Nup35-type" evidence="9">
    <location>
        <begin position="153"/>
        <end position="232"/>
    </location>
</feature>
<evidence type="ECO:0000256" key="7">
    <source>
        <dbReference type="ARBA" id="ARBA00023242"/>
    </source>
</evidence>
<dbReference type="GO" id="GO:0005543">
    <property type="term" value="F:phospholipid binding"/>
    <property type="evidence" value="ECO:0007669"/>
    <property type="project" value="TreeGrafter"/>
</dbReference>
<comment type="subcellular location">
    <subcellularLocation>
        <location evidence="1">Nucleus</location>
        <location evidence="1">Nuclear pore complex</location>
    </subcellularLocation>
</comment>
<dbReference type="GO" id="GO:0044615">
    <property type="term" value="C:nuclear pore nuclear basket"/>
    <property type="evidence" value="ECO:0007669"/>
    <property type="project" value="TreeGrafter"/>
</dbReference>
<dbReference type="GO" id="GO:0006607">
    <property type="term" value="P:NLS-bearing protein import into nucleus"/>
    <property type="evidence" value="ECO:0007669"/>
    <property type="project" value="TreeGrafter"/>
</dbReference>
<sequence>MSVPPLYRDISFVELATPADIQAESSSRLPKSALLPVSIKRDLCCTPPAFFVGSVDDHLSRSFESAAETTQPDTISGYGNRRLSRVLAESVADANKKKLPSITEAPQKKVTTVSIDPDKGIFGNGRICTKPKENEFNLSPKFDQIKTMEKADPKKTRSVRVFGYPPDSIASILHYFSRFGEIEGYSPSSGNWISITYKKNDYAIAALKTNGNIVFKNCPIGVVLEPEPQDQSQHYIVSPEDGLGSGVAGPSVRHRDDMKLTMVERLKEMFFGW</sequence>
<dbReference type="GO" id="GO:0017056">
    <property type="term" value="F:structural constituent of nuclear pore"/>
    <property type="evidence" value="ECO:0007669"/>
    <property type="project" value="TreeGrafter"/>
</dbReference>
<keyword evidence="11" id="KW-1185">Reference proteome</keyword>
<dbReference type="GO" id="GO:0051028">
    <property type="term" value="P:mRNA transport"/>
    <property type="evidence" value="ECO:0007669"/>
    <property type="project" value="UniProtKB-UniRule"/>
</dbReference>
<gene>
    <name evidence="10" type="primary">nup40</name>
    <name evidence="10" type="ORF">A0J61_03209</name>
</gene>
<evidence type="ECO:0000256" key="1">
    <source>
        <dbReference type="ARBA" id="ARBA00004567"/>
    </source>
</evidence>
<dbReference type="AlphaFoldDB" id="A0A1C7NIA6"/>
<accession>A0A1C7NIA6</accession>
<protein>
    <submittedName>
        <fullName evidence="10">Nucleoporin nup40</fullName>
    </submittedName>
</protein>
<evidence type="ECO:0000256" key="8">
    <source>
        <dbReference type="PROSITE-ProRule" id="PRU00804"/>
    </source>
</evidence>
<evidence type="ECO:0000313" key="10">
    <source>
        <dbReference type="EMBL" id="OBZ88748.1"/>
    </source>
</evidence>